<dbReference type="GeneID" id="93161408"/>
<protein>
    <recommendedName>
        <fullName evidence="5">Periplasmic binding protein domain-containing protein</fullName>
    </recommendedName>
</protein>
<evidence type="ECO:0000313" key="6">
    <source>
        <dbReference type="EMBL" id="KMW16727.1"/>
    </source>
</evidence>
<dbReference type="InterPro" id="IPR050555">
    <property type="entry name" value="Bact_Solute-Bind_Prot2"/>
</dbReference>
<feature type="compositionally biased region" description="Basic and acidic residues" evidence="3">
    <location>
        <begin position="44"/>
        <end position="55"/>
    </location>
</feature>
<dbReference type="PANTHER" id="PTHR30036">
    <property type="entry name" value="D-XYLOSE-BINDING PERIPLASMIC PROTEIN"/>
    <property type="match status" value="1"/>
</dbReference>
<evidence type="ECO:0000256" key="3">
    <source>
        <dbReference type="SAM" id="MobiDB-lite"/>
    </source>
</evidence>
<gene>
    <name evidence="6" type="ORF">HMPREF9470_04227</name>
</gene>
<dbReference type="Pfam" id="PF13407">
    <property type="entry name" value="Peripla_BP_4"/>
    <property type="match status" value="1"/>
</dbReference>
<dbReference type="Gene3D" id="3.40.50.2300">
    <property type="match status" value="2"/>
</dbReference>
<dbReference type="RefSeq" id="WP_048930652.1">
    <property type="nucleotide sequence ID" value="NZ_KQ235881.1"/>
</dbReference>
<dbReference type="InterPro" id="IPR028082">
    <property type="entry name" value="Peripla_BP_I"/>
</dbReference>
<dbReference type="AlphaFoldDB" id="A0A0J9BUR5"/>
<dbReference type="GO" id="GO:0030246">
    <property type="term" value="F:carbohydrate binding"/>
    <property type="evidence" value="ECO:0007669"/>
    <property type="project" value="TreeGrafter"/>
</dbReference>
<feature type="signal peptide" evidence="4">
    <location>
        <begin position="1"/>
        <end position="19"/>
    </location>
</feature>
<name>A0A0J9BUR5_9FIRM</name>
<dbReference type="InterPro" id="IPR025997">
    <property type="entry name" value="SBP_2_dom"/>
</dbReference>
<dbReference type="PATRIC" id="fig|742734.4.peg.4532"/>
<accession>A0A0J9BUR5</accession>
<feature type="chain" id="PRO_5038682744" description="Periplasmic binding protein domain-containing protein" evidence="4">
    <location>
        <begin position="20"/>
        <end position="394"/>
    </location>
</feature>
<evidence type="ECO:0000256" key="4">
    <source>
        <dbReference type="SAM" id="SignalP"/>
    </source>
</evidence>
<comment type="subcellular location">
    <subcellularLocation>
        <location evidence="1">Cell envelope</location>
    </subcellularLocation>
</comment>
<sequence>MKKKWLSVVLAGAMTVSLAGCGGGTAATAAAPATEAKTEAAGSKTEEAQAEDGKTEAAAPEAGADVAGKTVAFVPKLTGNAFFESANNGAQEYSKGWGFTVDYQGSANAAVADQVNVINNAVASGVDAICISSVDATGLDSALTEAKEAGVTVVTWDSDVSDTARTLMVSQGTPDLLGKMLVDMGADSLTNRGKDTKNDTIKYCWHYSQATVADQNSWQVAGEAYIKENFPNWENVAPDNYYSEQDAEKAVSIGASILEAHSDIDLIICNDSTALPGQCKAAQNKGLTKEDVTITGFASPMSIKDYCAAGVIEQWGLWDCGVQGAMGCYLAAYLAAGNEVHVGDKINIPDIGEVEVMPNDSLVEGASTAEVNNGVVLLPERTVFNADNMNDYNF</sequence>
<dbReference type="Proteomes" id="UP000037392">
    <property type="component" value="Unassembled WGS sequence"/>
</dbReference>
<dbReference type="PROSITE" id="PS51257">
    <property type="entry name" value="PROKAR_LIPOPROTEIN"/>
    <property type="match status" value="1"/>
</dbReference>
<keyword evidence="4" id="KW-0732">Signal</keyword>
<evidence type="ECO:0000259" key="5">
    <source>
        <dbReference type="Pfam" id="PF13407"/>
    </source>
</evidence>
<comment type="similarity">
    <text evidence="2">Belongs to the bacterial solute-binding protein 2 family.</text>
</comment>
<comment type="caution">
    <text evidence="6">The sequence shown here is derived from an EMBL/GenBank/DDBJ whole genome shotgun (WGS) entry which is preliminary data.</text>
</comment>
<organism evidence="6 7">
    <name type="scientific">[Clostridium] citroniae WAL-19142</name>
    <dbReference type="NCBI Taxonomy" id="742734"/>
    <lineage>
        <taxon>Bacteria</taxon>
        <taxon>Bacillati</taxon>
        <taxon>Bacillota</taxon>
        <taxon>Clostridia</taxon>
        <taxon>Lachnospirales</taxon>
        <taxon>Lachnospiraceae</taxon>
        <taxon>Enterocloster</taxon>
    </lineage>
</organism>
<dbReference type="PANTHER" id="PTHR30036:SF7">
    <property type="entry name" value="ABC TRANSPORTER PERIPLASMIC-BINDING PROTEIN YPHF"/>
    <property type="match status" value="1"/>
</dbReference>
<reference evidence="6 7" key="1">
    <citation type="submission" date="2011-04" db="EMBL/GenBank/DDBJ databases">
        <title>The Genome Sequence of Clostridium citroniae WAL-19142.</title>
        <authorList>
            <consortium name="The Broad Institute Genome Sequencing Platform"/>
            <person name="Earl A."/>
            <person name="Ward D."/>
            <person name="Feldgarden M."/>
            <person name="Gevers D."/>
            <person name="Warren Y.A."/>
            <person name="Tyrrell K.L."/>
            <person name="Citron D.M."/>
            <person name="Goldstein E.J."/>
            <person name="Daigneault M."/>
            <person name="Allen-Vercoe E."/>
            <person name="Young S.K."/>
            <person name="Zeng Q."/>
            <person name="Gargeya S."/>
            <person name="Fitzgerald M."/>
            <person name="Haas B."/>
            <person name="Abouelleil A."/>
            <person name="Alvarado L."/>
            <person name="Arachchi H.M."/>
            <person name="Berlin A."/>
            <person name="Brown A."/>
            <person name="Chapman S.B."/>
            <person name="Chen Z."/>
            <person name="Dunbar C."/>
            <person name="Freedman E."/>
            <person name="Gearin G."/>
            <person name="Gellesch M."/>
            <person name="Goldberg J."/>
            <person name="Griggs A."/>
            <person name="Gujja S."/>
            <person name="Heilman E.R."/>
            <person name="Heiman D."/>
            <person name="Howarth C."/>
            <person name="Larson L."/>
            <person name="Lui A."/>
            <person name="MacDonald P.J."/>
            <person name="Mehta T."/>
            <person name="Montmayeur A."/>
            <person name="Murphy C."/>
            <person name="Neiman D."/>
            <person name="Pearson M."/>
            <person name="Priest M."/>
            <person name="Roberts A."/>
            <person name="Saif S."/>
            <person name="Shea T."/>
            <person name="Shenoy N."/>
            <person name="Sisk P."/>
            <person name="Stolte C."/>
            <person name="Sykes S."/>
            <person name="White J."/>
            <person name="Yandava C."/>
            <person name="Wortman J."/>
            <person name="Nusbaum C."/>
            <person name="Birren B."/>
        </authorList>
    </citation>
    <scope>NUCLEOTIDE SEQUENCE [LARGE SCALE GENOMIC DNA]</scope>
    <source>
        <strain evidence="6 7">WAL-19142</strain>
    </source>
</reference>
<dbReference type="SUPFAM" id="SSF53822">
    <property type="entry name" value="Periplasmic binding protein-like I"/>
    <property type="match status" value="1"/>
</dbReference>
<dbReference type="OrthoDB" id="9795981at2"/>
<evidence type="ECO:0000313" key="7">
    <source>
        <dbReference type="Proteomes" id="UP000037392"/>
    </source>
</evidence>
<feature type="region of interest" description="Disordered" evidence="3">
    <location>
        <begin position="37"/>
        <end position="59"/>
    </location>
</feature>
<evidence type="ECO:0000256" key="1">
    <source>
        <dbReference type="ARBA" id="ARBA00004196"/>
    </source>
</evidence>
<dbReference type="GO" id="GO:0030288">
    <property type="term" value="C:outer membrane-bounded periplasmic space"/>
    <property type="evidence" value="ECO:0007669"/>
    <property type="project" value="TreeGrafter"/>
</dbReference>
<feature type="domain" description="Periplasmic binding protein" evidence="5">
    <location>
        <begin position="71"/>
        <end position="338"/>
    </location>
</feature>
<evidence type="ECO:0000256" key="2">
    <source>
        <dbReference type="ARBA" id="ARBA00007639"/>
    </source>
</evidence>
<dbReference type="EMBL" id="ADLK01000029">
    <property type="protein sequence ID" value="KMW16727.1"/>
    <property type="molecule type" value="Genomic_DNA"/>
</dbReference>
<proteinExistence type="inferred from homology"/>